<organism evidence="9 10">
    <name type="scientific">Paecilomyces lecythidis</name>
    <dbReference type="NCBI Taxonomy" id="3004212"/>
    <lineage>
        <taxon>Eukaryota</taxon>
        <taxon>Fungi</taxon>
        <taxon>Dikarya</taxon>
        <taxon>Ascomycota</taxon>
        <taxon>Pezizomycotina</taxon>
        <taxon>Eurotiomycetes</taxon>
        <taxon>Eurotiomycetidae</taxon>
        <taxon>Eurotiales</taxon>
        <taxon>Thermoascaceae</taxon>
        <taxon>Paecilomyces</taxon>
    </lineage>
</organism>
<name>A0ABR3YDW3_9EURO</name>
<feature type="transmembrane region" description="Helical" evidence="7">
    <location>
        <begin position="20"/>
        <end position="44"/>
    </location>
</feature>
<comment type="caution">
    <text evidence="9">The sequence shown here is derived from an EMBL/GenBank/DDBJ whole genome shotgun (WGS) entry which is preliminary data.</text>
</comment>
<evidence type="ECO:0000256" key="3">
    <source>
        <dbReference type="ARBA" id="ARBA00022989"/>
    </source>
</evidence>
<dbReference type="PANTHER" id="PTHR33048:SF146">
    <property type="entry name" value="INTEGRAL MEMBRANE PROTEIN"/>
    <property type="match status" value="1"/>
</dbReference>
<feature type="domain" description="Rhodopsin" evidence="8">
    <location>
        <begin position="40"/>
        <end position="280"/>
    </location>
</feature>
<feature type="region of interest" description="Disordered" evidence="6">
    <location>
        <begin position="341"/>
        <end position="518"/>
    </location>
</feature>
<feature type="region of interest" description="Disordered" evidence="6">
    <location>
        <begin position="579"/>
        <end position="614"/>
    </location>
</feature>
<feature type="compositionally biased region" description="Basic and acidic residues" evidence="6">
    <location>
        <begin position="587"/>
        <end position="598"/>
    </location>
</feature>
<feature type="transmembrane region" description="Helical" evidence="7">
    <location>
        <begin position="101"/>
        <end position="123"/>
    </location>
</feature>
<feature type="transmembrane region" description="Helical" evidence="7">
    <location>
        <begin position="185"/>
        <end position="207"/>
    </location>
</feature>
<feature type="compositionally biased region" description="Low complexity" evidence="6">
    <location>
        <begin position="720"/>
        <end position="736"/>
    </location>
</feature>
<feature type="region of interest" description="Disordered" evidence="6">
    <location>
        <begin position="291"/>
        <end position="318"/>
    </location>
</feature>
<dbReference type="InterPro" id="IPR052337">
    <property type="entry name" value="SAT4-like"/>
</dbReference>
<keyword evidence="4 7" id="KW-0472">Membrane</keyword>
<accession>A0ABR3YDW3</accession>
<evidence type="ECO:0000256" key="2">
    <source>
        <dbReference type="ARBA" id="ARBA00022692"/>
    </source>
</evidence>
<comment type="subcellular location">
    <subcellularLocation>
        <location evidence="1">Membrane</location>
        <topology evidence="1">Multi-pass membrane protein</topology>
    </subcellularLocation>
</comment>
<evidence type="ECO:0000256" key="4">
    <source>
        <dbReference type="ARBA" id="ARBA00023136"/>
    </source>
</evidence>
<feature type="transmembrane region" description="Helical" evidence="7">
    <location>
        <begin position="135"/>
        <end position="157"/>
    </location>
</feature>
<evidence type="ECO:0000259" key="8">
    <source>
        <dbReference type="Pfam" id="PF20684"/>
    </source>
</evidence>
<feature type="transmembrane region" description="Helical" evidence="7">
    <location>
        <begin position="56"/>
        <end position="81"/>
    </location>
</feature>
<dbReference type="InterPro" id="IPR049326">
    <property type="entry name" value="Rhodopsin_dom_fungi"/>
</dbReference>
<feature type="transmembrane region" description="Helical" evidence="7">
    <location>
        <begin position="219"/>
        <end position="238"/>
    </location>
</feature>
<evidence type="ECO:0000256" key="5">
    <source>
        <dbReference type="ARBA" id="ARBA00038359"/>
    </source>
</evidence>
<feature type="compositionally biased region" description="Basic residues" evidence="6">
    <location>
        <begin position="411"/>
        <end position="420"/>
    </location>
</feature>
<evidence type="ECO:0000313" key="10">
    <source>
        <dbReference type="Proteomes" id="UP001583193"/>
    </source>
</evidence>
<evidence type="ECO:0000313" key="9">
    <source>
        <dbReference type="EMBL" id="KAL1886155.1"/>
    </source>
</evidence>
<feature type="compositionally biased region" description="Polar residues" evidence="6">
    <location>
        <begin position="341"/>
        <end position="381"/>
    </location>
</feature>
<keyword evidence="10" id="KW-1185">Reference proteome</keyword>
<evidence type="ECO:0000256" key="1">
    <source>
        <dbReference type="ARBA" id="ARBA00004141"/>
    </source>
</evidence>
<comment type="similarity">
    <text evidence="5">Belongs to the SAT4 family.</text>
</comment>
<feature type="compositionally biased region" description="Polar residues" evidence="6">
    <location>
        <begin position="464"/>
        <end position="475"/>
    </location>
</feature>
<evidence type="ECO:0000256" key="7">
    <source>
        <dbReference type="SAM" id="Phobius"/>
    </source>
</evidence>
<keyword evidence="3 7" id="KW-1133">Transmembrane helix</keyword>
<reference evidence="9 10" key="1">
    <citation type="journal article" date="2024" name="IMA Fungus">
        <title>IMA Genome - F19 : A genome assembly and annotation guide to empower mycologists, including annotated draft genome sequences of Ceratocystis pirilliformis, Diaporthe australafricana, Fusarium ophioides, Paecilomyces lecythidis, and Sporothrix stenoceras.</title>
        <authorList>
            <person name="Aylward J."/>
            <person name="Wilson A.M."/>
            <person name="Visagie C.M."/>
            <person name="Spraker J."/>
            <person name="Barnes I."/>
            <person name="Buitendag C."/>
            <person name="Ceriani C."/>
            <person name="Del Mar Angel L."/>
            <person name="du Plessis D."/>
            <person name="Fuchs T."/>
            <person name="Gasser K."/>
            <person name="Kramer D."/>
            <person name="Li W."/>
            <person name="Munsamy K."/>
            <person name="Piso A."/>
            <person name="Price J.L."/>
            <person name="Sonnekus B."/>
            <person name="Thomas C."/>
            <person name="van der Nest A."/>
            <person name="van Dijk A."/>
            <person name="van Heerden A."/>
            <person name="van Vuuren N."/>
            <person name="Yilmaz N."/>
            <person name="Duong T.A."/>
            <person name="van der Merwe N.A."/>
            <person name="Wingfield M.J."/>
            <person name="Wingfield B.D."/>
        </authorList>
    </citation>
    <scope>NUCLEOTIDE SEQUENCE [LARGE SCALE GENOMIC DNA]</scope>
    <source>
        <strain evidence="9 10">CMW 18167</strain>
    </source>
</reference>
<feature type="compositionally biased region" description="Polar residues" evidence="6">
    <location>
        <begin position="392"/>
        <end position="409"/>
    </location>
</feature>
<dbReference type="EMBL" id="JAVDPF010000001">
    <property type="protein sequence ID" value="KAL1886155.1"/>
    <property type="molecule type" value="Genomic_DNA"/>
</dbReference>
<sequence length="767" mass="84445">MTYAGQPQVPDGQDEQSDRGAAVLAAIWTYLSVTTVVLVLRFYAQIRTQRKTATDDYFMILAWVSQVIGNGLVTYAVYRGLGRPSYYLSLEDRIQVVKYEYIGGAWGIISPALGRISYALFLLSVLRLLTTVRRIFLWVLIALQVVVNLLALIIIFVQCHPTSRVWDPSVPGYCVSVHVQGDIGFAQGAINTLSDLVLTVIGITVVLHLKVRKWTKVILVVLMGLSSIAMAASIVRTIELQKLESTEDFTWETVPFVIWYTLETNVVMIAASLPKIRPLVMLLQRRYSSSRGSSERDSDFHGPYDEESARARFEAPERRRRRSTLSRLKFAWDPHATRLSGTRDSGYSSSDLRTPPSYNNESALTSVSSMGSNQERFTNPFTRWLRSPARPSPQNRQRSNSITLAQLSRRSPAKKKKHQRSYSMSSRSPHASPRTKHFPFALSHTRTRSSNRNVSDRNSVIPALQNQKRGKTTISAGGPLPPSVPTSMPGTPRPGSGGISERTSINNDYHENEYTGPPLTGIRSVGPVCIWRTREYTIQYEDNDEDPESTHVDGEPGPTYDEAEADGLELHDIGGILGESSQQETGESDRSEVHHDTDLCSPLSTVEEVPTEGSDLRGLKDILREGNNSNNNKTNLSSSTYDEAAADQLHLSDIGGILSDNSEDTGTNTGTNSAGKTSPRHKDNDTSEQATYDPAAVDRLDLSDAGGILDRFNETNSGPGMINGNGSNSRSSAPSSTHQATYDPDIADRLELSDVGGILNGHNNDTP</sequence>
<dbReference type="Pfam" id="PF20684">
    <property type="entry name" value="Fung_rhodopsin"/>
    <property type="match status" value="1"/>
</dbReference>
<feature type="compositionally biased region" description="Basic and acidic residues" evidence="6">
    <location>
        <begin position="293"/>
        <end position="317"/>
    </location>
</feature>
<feature type="region of interest" description="Disordered" evidence="6">
    <location>
        <begin position="655"/>
        <end position="745"/>
    </location>
</feature>
<proteinExistence type="inferred from homology"/>
<protein>
    <recommendedName>
        <fullName evidence="8">Rhodopsin domain-containing protein</fullName>
    </recommendedName>
</protein>
<keyword evidence="2 7" id="KW-0812">Transmembrane</keyword>
<dbReference type="PANTHER" id="PTHR33048">
    <property type="entry name" value="PTH11-LIKE INTEGRAL MEMBRANE PROTEIN (AFU_ORTHOLOGUE AFUA_5G11245)"/>
    <property type="match status" value="1"/>
</dbReference>
<feature type="compositionally biased region" description="Polar residues" evidence="6">
    <location>
        <begin position="664"/>
        <end position="676"/>
    </location>
</feature>
<dbReference type="Proteomes" id="UP001583193">
    <property type="component" value="Unassembled WGS sequence"/>
</dbReference>
<evidence type="ECO:0000256" key="6">
    <source>
        <dbReference type="SAM" id="MobiDB-lite"/>
    </source>
</evidence>
<feature type="region of interest" description="Disordered" evidence="6">
    <location>
        <begin position="539"/>
        <end position="562"/>
    </location>
</feature>
<feature type="compositionally biased region" description="Low complexity" evidence="6">
    <location>
        <begin position="448"/>
        <end position="460"/>
    </location>
</feature>
<gene>
    <name evidence="9" type="ORF">Plec18167_000084</name>
</gene>